<dbReference type="GO" id="GO:0005634">
    <property type="term" value="C:nucleus"/>
    <property type="evidence" value="ECO:0007669"/>
    <property type="project" value="TreeGrafter"/>
</dbReference>
<dbReference type="SUPFAM" id="SSF56112">
    <property type="entry name" value="Protein kinase-like (PK-like)"/>
    <property type="match status" value="1"/>
</dbReference>
<comment type="caution">
    <text evidence="12">The sequence shown here is derived from an EMBL/GenBank/DDBJ whole genome shotgun (WGS) entry which is preliminary data.</text>
</comment>
<comment type="catalytic activity">
    <reaction evidence="7">
        <text>L-threonyl-[protein] + ATP = O-phospho-L-threonyl-[protein] + ADP + H(+)</text>
        <dbReference type="Rhea" id="RHEA:46608"/>
        <dbReference type="Rhea" id="RHEA-COMP:11060"/>
        <dbReference type="Rhea" id="RHEA-COMP:11605"/>
        <dbReference type="ChEBI" id="CHEBI:15378"/>
        <dbReference type="ChEBI" id="CHEBI:30013"/>
        <dbReference type="ChEBI" id="CHEBI:30616"/>
        <dbReference type="ChEBI" id="CHEBI:61977"/>
        <dbReference type="ChEBI" id="CHEBI:456216"/>
        <dbReference type="EC" id="2.7.11.1"/>
    </reaction>
</comment>
<evidence type="ECO:0000313" key="13">
    <source>
        <dbReference type="Proteomes" id="UP000291343"/>
    </source>
</evidence>
<dbReference type="SMR" id="A0A482WXP9"/>
<dbReference type="InterPro" id="IPR017441">
    <property type="entry name" value="Protein_kinase_ATP_BS"/>
</dbReference>
<feature type="region of interest" description="Disordered" evidence="10">
    <location>
        <begin position="321"/>
        <end position="340"/>
    </location>
</feature>
<keyword evidence="5" id="KW-0418">Kinase</keyword>
<evidence type="ECO:0000256" key="3">
    <source>
        <dbReference type="ARBA" id="ARBA00022679"/>
    </source>
</evidence>
<feature type="domain" description="Protein kinase" evidence="11">
    <location>
        <begin position="143"/>
        <end position="702"/>
    </location>
</feature>
<keyword evidence="4 9" id="KW-0547">Nucleotide-binding</keyword>
<evidence type="ECO:0000256" key="5">
    <source>
        <dbReference type="ARBA" id="ARBA00022777"/>
    </source>
</evidence>
<dbReference type="SMART" id="SM00220">
    <property type="entry name" value="S_TKc"/>
    <property type="match status" value="1"/>
</dbReference>
<evidence type="ECO:0000313" key="12">
    <source>
        <dbReference type="EMBL" id="RZF38076.1"/>
    </source>
</evidence>
<keyword evidence="6 9" id="KW-0067">ATP-binding</keyword>
<evidence type="ECO:0000256" key="8">
    <source>
        <dbReference type="ARBA" id="ARBA00048679"/>
    </source>
</evidence>
<dbReference type="PROSITE" id="PS00107">
    <property type="entry name" value="PROTEIN_KINASE_ATP"/>
    <property type="match status" value="1"/>
</dbReference>
<evidence type="ECO:0000256" key="7">
    <source>
        <dbReference type="ARBA" id="ARBA00047899"/>
    </source>
</evidence>
<organism evidence="12 13">
    <name type="scientific">Laodelphax striatellus</name>
    <name type="common">Small brown planthopper</name>
    <name type="synonym">Delphax striatella</name>
    <dbReference type="NCBI Taxonomy" id="195883"/>
    <lineage>
        <taxon>Eukaryota</taxon>
        <taxon>Metazoa</taxon>
        <taxon>Ecdysozoa</taxon>
        <taxon>Arthropoda</taxon>
        <taxon>Hexapoda</taxon>
        <taxon>Insecta</taxon>
        <taxon>Pterygota</taxon>
        <taxon>Neoptera</taxon>
        <taxon>Paraneoptera</taxon>
        <taxon>Hemiptera</taxon>
        <taxon>Auchenorrhyncha</taxon>
        <taxon>Fulgoroidea</taxon>
        <taxon>Delphacidae</taxon>
        <taxon>Criomorphinae</taxon>
        <taxon>Laodelphax</taxon>
    </lineage>
</organism>
<evidence type="ECO:0000256" key="1">
    <source>
        <dbReference type="ARBA" id="ARBA00012513"/>
    </source>
</evidence>
<dbReference type="InterPro" id="IPR051334">
    <property type="entry name" value="SRPK"/>
</dbReference>
<dbReference type="PANTHER" id="PTHR47634">
    <property type="entry name" value="PROTEIN KINASE DOMAIN-CONTAINING PROTEIN-RELATED"/>
    <property type="match status" value="1"/>
</dbReference>
<dbReference type="InParanoid" id="A0A482WXP9"/>
<evidence type="ECO:0000256" key="10">
    <source>
        <dbReference type="SAM" id="MobiDB-lite"/>
    </source>
</evidence>
<dbReference type="EMBL" id="QKKF02022824">
    <property type="protein sequence ID" value="RZF38076.1"/>
    <property type="molecule type" value="Genomic_DNA"/>
</dbReference>
<dbReference type="InterPro" id="IPR011009">
    <property type="entry name" value="Kinase-like_dom_sf"/>
</dbReference>
<comment type="catalytic activity">
    <reaction evidence="8">
        <text>L-seryl-[protein] + ATP = O-phospho-L-seryl-[protein] + ADP + H(+)</text>
        <dbReference type="Rhea" id="RHEA:17989"/>
        <dbReference type="Rhea" id="RHEA-COMP:9863"/>
        <dbReference type="Rhea" id="RHEA-COMP:11604"/>
        <dbReference type="ChEBI" id="CHEBI:15378"/>
        <dbReference type="ChEBI" id="CHEBI:29999"/>
        <dbReference type="ChEBI" id="CHEBI:30616"/>
        <dbReference type="ChEBI" id="CHEBI:83421"/>
        <dbReference type="ChEBI" id="CHEBI:456216"/>
        <dbReference type="EC" id="2.7.11.1"/>
    </reaction>
</comment>
<evidence type="ECO:0000256" key="9">
    <source>
        <dbReference type="PROSITE-ProRule" id="PRU10141"/>
    </source>
</evidence>
<dbReference type="FunFam" id="1.10.510.10:FF:000275">
    <property type="entry name" value="SRSF protein kinase 2 isoform X3"/>
    <property type="match status" value="1"/>
</dbReference>
<feature type="compositionally biased region" description="Polar residues" evidence="10">
    <location>
        <begin position="455"/>
        <end position="489"/>
    </location>
</feature>
<dbReference type="STRING" id="195883.A0A482WXP9"/>
<dbReference type="OrthoDB" id="2649at2759"/>
<dbReference type="PROSITE" id="PS00108">
    <property type="entry name" value="PROTEIN_KINASE_ST"/>
    <property type="match status" value="1"/>
</dbReference>
<dbReference type="FunFam" id="1.10.510.10:FF:001037">
    <property type="entry name" value="SRSF protein kinase 2"/>
    <property type="match status" value="1"/>
</dbReference>
<accession>A0A482WXP9</accession>
<keyword evidence="2" id="KW-0723">Serine/threonine-protein kinase</keyword>
<dbReference type="GO" id="GO:0005524">
    <property type="term" value="F:ATP binding"/>
    <property type="evidence" value="ECO:0007669"/>
    <property type="project" value="UniProtKB-UniRule"/>
</dbReference>
<feature type="compositionally biased region" description="Polar residues" evidence="10">
    <location>
        <begin position="384"/>
        <end position="402"/>
    </location>
</feature>
<feature type="compositionally biased region" description="Polar residues" evidence="10">
    <location>
        <begin position="419"/>
        <end position="437"/>
    </location>
</feature>
<dbReference type="EC" id="2.7.11.1" evidence="1"/>
<evidence type="ECO:0000256" key="6">
    <source>
        <dbReference type="ARBA" id="ARBA00022840"/>
    </source>
</evidence>
<dbReference type="Gene3D" id="1.10.510.10">
    <property type="entry name" value="Transferase(Phosphotransferase) domain 1"/>
    <property type="match status" value="2"/>
</dbReference>
<dbReference type="AlphaFoldDB" id="A0A482WXP9"/>
<dbReference type="FunFam" id="3.30.200.20:FF:000163">
    <property type="entry name" value="SRSF protein kinase 2 isoform X1"/>
    <property type="match status" value="1"/>
</dbReference>
<reference evidence="12 13" key="1">
    <citation type="journal article" date="2017" name="Gigascience">
        <title>Genome sequence of the small brown planthopper, Laodelphax striatellus.</title>
        <authorList>
            <person name="Zhu J."/>
            <person name="Jiang F."/>
            <person name="Wang X."/>
            <person name="Yang P."/>
            <person name="Bao Y."/>
            <person name="Zhao W."/>
            <person name="Wang W."/>
            <person name="Lu H."/>
            <person name="Wang Q."/>
            <person name="Cui N."/>
            <person name="Li J."/>
            <person name="Chen X."/>
            <person name="Luo L."/>
            <person name="Yu J."/>
            <person name="Kang L."/>
            <person name="Cui F."/>
        </authorList>
    </citation>
    <scope>NUCLEOTIDE SEQUENCE [LARGE SCALE GENOMIC DNA]</scope>
    <source>
        <strain evidence="12">Lst14</strain>
    </source>
</reference>
<dbReference type="Pfam" id="PF00069">
    <property type="entry name" value="Pkinase"/>
    <property type="match status" value="2"/>
</dbReference>
<name>A0A482WXP9_LAOST</name>
<dbReference type="GO" id="GO:0050684">
    <property type="term" value="P:regulation of mRNA processing"/>
    <property type="evidence" value="ECO:0007669"/>
    <property type="project" value="TreeGrafter"/>
</dbReference>
<keyword evidence="13" id="KW-1185">Reference proteome</keyword>
<proteinExistence type="predicted"/>
<dbReference type="GO" id="GO:0005737">
    <property type="term" value="C:cytoplasm"/>
    <property type="evidence" value="ECO:0007669"/>
    <property type="project" value="TreeGrafter"/>
</dbReference>
<dbReference type="GO" id="GO:0004674">
    <property type="term" value="F:protein serine/threonine kinase activity"/>
    <property type="evidence" value="ECO:0007669"/>
    <property type="project" value="UniProtKB-KW"/>
</dbReference>
<dbReference type="PROSITE" id="PS50011">
    <property type="entry name" value="PROTEIN_KINASE_DOM"/>
    <property type="match status" value="1"/>
</dbReference>
<keyword evidence="3" id="KW-0808">Transferase</keyword>
<dbReference type="Proteomes" id="UP000291343">
    <property type="component" value="Unassembled WGS sequence"/>
</dbReference>
<feature type="compositionally biased region" description="Basic residues" evidence="10">
    <location>
        <begin position="327"/>
        <end position="340"/>
    </location>
</feature>
<dbReference type="InterPro" id="IPR008271">
    <property type="entry name" value="Ser/Thr_kinase_AS"/>
</dbReference>
<protein>
    <recommendedName>
        <fullName evidence="1">non-specific serine/threonine protein kinase</fullName>
        <ecNumber evidence="1">2.7.11.1</ecNumber>
    </recommendedName>
</protein>
<feature type="region of interest" description="Disordered" evidence="10">
    <location>
        <begin position="358"/>
        <end position="509"/>
    </location>
</feature>
<dbReference type="PANTHER" id="PTHR47634:SF9">
    <property type="entry name" value="PROTEIN KINASE DOMAIN-CONTAINING PROTEIN-RELATED"/>
    <property type="match status" value="1"/>
</dbReference>
<dbReference type="GO" id="GO:0000245">
    <property type="term" value="P:spliceosomal complex assembly"/>
    <property type="evidence" value="ECO:0007669"/>
    <property type="project" value="TreeGrafter"/>
</dbReference>
<dbReference type="InterPro" id="IPR000719">
    <property type="entry name" value="Prot_kinase_dom"/>
</dbReference>
<evidence type="ECO:0000256" key="2">
    <source>
        <dbReference type="ARBA" id="ARBA00022527"/>
    </source>
</evidence>
<sequence>MASRRYRQYRLRMEWLGLDGSTLVNSSVRVQYWAGDSRALCESDSDTVGPTVDSRTADDPIAHSCRCLLQLALFALIVVIASHAHTSVARSEPRDSGANDSEVADFQEFIVNSEEEDEQEDSSDYCRGGYHPVKIGDLFHSRYHVVRKLGWGHFSTVWLCWDLISKQFVALKVVKSANHYTETALDEIKLLKCVRESDVNDPFRDKVVRLLNDFKITGQNGTHVCMVFEVLGHNLLKLIIRSNYQGIPIENVKSIIRQVLQGLNYLHTKCAIIHTDIKPENILLCVEENYIRKLAAEATQWHKMGIRLPYSFVSTAPQSNTADKSVRISKSKKKKMKKRAKRQAEILQKQMEHLEVEEYGDVVMKDEDVSDESDSDFEMKDTPNDQSTPPVCLTSRNKSEGSPDSCAQRYNITIEDVTPSKSSKPTLENRNSFTEMESSVVVSSGSNHNVVLPAPTSSTSGKSQQNGTHSAPQTRGASSAVSLGRSESQAAAAVTGSDKESPAQSQGATPFRRVLSCPNHQGMESQSLSDFDPVHQVCDLKVKIADLGNACWEHHHFTEDIQTRQYRSLEVLIGCGYGTPADIWSTACMAFELATGDFLFEPHSGEDYSRDEDHLAHIIELLGSIPRYILKRGRYSGGYFNSSGKLRHIPYMKPWSLIDVLTDKYGWQESEARAFSDFLTPMLEFDPACRATAAACLVHPWLNSSSSASSSSSSSSSS</sequence>
<feature type="compositionally biased region" description="Low complexity" evidence="10">
    <location>
        <begin position="438"/>
        <end position="451"/>
    </location>
</feature>
<dbReference type="Gene3D" id="3.30.200.20">
    <property type="entry name" value="Phosphorylase Kinase, domain 1"/>
    <property type="match status" value="1"/>
</dbReference>
<evidence type="ECO:0000256" key="4">
    <source>
        <dbReference type="ARBA" id="ARBA00022741"/>
    </source>
</evidence>
<feature type="binding site" evidence="9">
    <location>
        <position position="172"/>
    </location>
    <ligand>
        <name>ATP</name>
        <dbReference type="ChEBI" id="CHEBI:30616"/>
    </ligand>
</feature>
<gene>
    <name evidence="12" type="ORF">LSTR_LSTR006475</name>
</gene>
<evidence type="ECO:0000259" key="11">
    <source>
        <dbReference type="PROSITE" id="PS50011"/>
    </source>
</evidence>